<dbReference type="EMBL" id="GBRH01269168">
    <property type="protein sequence ID" value="JAD28727.1"/>
    <property type="molecule type" value="Transcribed_RNA"/>
</dbReference>
<name>A0A0A9E8Z6_ARUDO</name>
<organism evidence="1">
    <name type="scientific">Arundo donax</name>
    <name type="common">Giant reed</name>
    <name type="synonym">Donax arundinaceus</name>
    <dbReference type="NCBI Taxonomy" id="35708"/>
    <lineage>
        <taxon>Eukaryota</taxon>
        <taxon>Viridiplantae</taxon>
        <taxon>Streptophyta</taxon>
        <taxon>Embryophyta</taxon>
        <taxon>Tracheophyta</taxon>
        <taxon>Spermatophyta</taxon>
        <taxon>Magnoliopsida</taxon>
        <taxon>Liliopsida</taxon>
        <taxon>Poales</taxon>
        <taxon>Poaceae</taxon>
        <taxon>PACMAD clade</taxon>
        <taxon>Arundinoideae</taxon>
        <taxon>Arundineae</taxon>
        <taxon>Arundo</taxon>
    </lineage>
</organism>
<proteinExistence type="predicted"/>
<accession>A0A0A9E8Z6</accession>
<evidence type="ECO:0000313" key="1">
    <source>
        <dbReference type="EMBL" id="JAD92467.1"/>
    </source>
</evidence>
<sequence length="34" mass="3665">MRSSARGVAPSLTHLFITRDTLPSPALPSADSRR</sequence>
<dbReference type="EMBL" id="GBRH01205428">
    <property type="protein sequence ID" value="JAD92467.1"/>
    <property type="molecule type" value="Transcribed_RNA"/>
</dbReference>
<dbReference type="AlphaFoldDB" id="A0A0A9E8Z6"/>
<reference evidence="1" key="1">
    <citation type="submission" date="2014-09" db="EMBL/GenBank/DDBJ databases">
        <authorList>
            <person name="Magalhaes I.L.F."/>
            <person name="Oliveira U."/>
            <person name="Santos F.R."/>
            <person name="Vidigal T.H.D.A."/>
            <person name="Brescovit A.D."/>
            <person name="Santos A.J."/>
        </authorList>
    </citation>
    <scope>NUCLEOTIDE SEQUENCE</scope>
    <source>
        <tissue evidence="1">Shoot tissue taken approximately 20 cm above the soil surface</tissue>
    </source>
</reference>
<protein>
    <submittedName>
        <fullName evidence="1">Uncharacterized protein</fullName>
    </submittedName>
</protein>
<reference evidence="1" key="2">
    <citation type="journal article" date="2015" name="Data Brief">
        <title>Shoot transcriptome of the giant reed, Arundo donax.</title>
        <authorList>
            <person name="Barrero R.A."/>
            <person name="Guerrero F.D."/>
            <person name="Moolhuijzen P."/>
            <person name="Goolsby J.A."/>
            <person name="Tidwell J."/>
            <person name="Bellgard S.E."/>
            <person name="Bellgard M.I."/>
        </authorList>
    </citation>
    <scope>NUCLEOTIDE SEQUENCE</scope>
    <source>
        <tissue evidence="1">Shoot tissue taken approximately 20 cm above the soil surface</tissue>
    </source>
</reference>